<reference evidence="2" key="1">
    <citation type="submission" date="2020-10" db="EMBL/GenBank/DDBJ databases">
        <authorList>
            <person name="Han B."/>
            <person name="Lu T."/>
            <person name="Zhao Q."/>
            <person name="Huang X."/>
            <person name="Zhao Y."/>
        </authorList>
    </citation>
    <scope>NUCLEOTIDE SEQUENCE</scope>
</reference>
<dbReference type="Proteomes" id="UP000604825">
    <property type="component" value="Unassembled WGS sequence"/>
</dbReference>
<feature type="region of interest" description="Disordered" evidence="1">
    <location>
        <begin position="12"/>
        <end position="57"/>
    </location>
</feature>
<dbReference type="EMBL" id="CAJGYO010000004">
    <property type="protein sequence ID" value="CAD6225681.1"/>
    <property type="molecule type" value="Genomic_DNA"/>
</dbReference>
<keyword evidence="3" id="KW-1185">Reference proteome</keyword>
<gene>
    <name evidence="2" type="ORF">NCGR_LOCUS17668</name>
</gene>
<dbReference type="OrthoDB" id="715232at2759"/>
<feature type="region of interest" description="Disordered" evidence="1">
    <location>
        <begin position="104"/>
        <end position="142"/>
    </location>
</feature>
<comment type="caution">
    <text evidence="2">The sequence shown here is derived from an EMBL/GenBank/DDBJ whole genome shotgun (WGS) entry which is preliminary data.</text>
</comment>
<proteinExistence type="predicted"/>
<evidence type="ECO:0000313" key="3">
    <source>
        <dbReference type="Proteomes" id="UP000604825"/>
    </source>
</evidence>
<sequence>MWKVKCQNCLGLGHRTNSPKCPFNGTKKRKSRVKKGKAGRPAGCSKGDATPSPSKRQKVVVAEGTSEINTSPRPVTRRQSQLQLTMGELGGTNQITTSPIAVTISETGEGPSNTMTTPRKSPRKRLGLKKKLTPRKGKNMDA</sequence>
<feature type="compositionally biased region" description="Basic residues" evidence="1">
    <location>
        <begin position="120"/>
        <end position="142"/>
    </location>
</feature>
<evidence type="ECO:0000256" key="1">
    <source>
        <dbReference type="SAM" id="MobiDB-lite"/>
    </source>
</evidence>
<feature type="compositionally biased region" description="Polar residues" evidence="1">
    <location>
        <begin position="104"/>
        <end position="119"/>
    </location>
</feature>
<evidence type="ECO:0000313" key="2">
    <source>
        <dbReference type="EMBL" id="CAD6225681.1"/>
    </source>
</evidence>
<organism evidence="2 3">
    <name type="scientific">Miscanthus lutarioriparius</name>
    <dbReference type="NCBI Taxonomy" id="422564"/>
    <lineage>
        <taxon>Eukaryota</taxon>
        <taxon>Viridiplantae</taxon>
        <taxon>Streptophyta</taxon>
        <taxon>Embryophyta</taxon>
        <taxon>Tracheophyta</taxon>
        <taxon>Spermatophyta</taxon>
        <taxon>Magnoliopsida</taxon>
        <taxon>Liliopsida</taxon>
        <taxon>Poales</taxon>
        <taxon>Poaceae</taxon>
        <taxon>PACMAD clade</taxon>
        <taxon>Panicoideae</taxon>
        <taxon>Andropogonodae</taxon>
        <taxon>Andropogoneae</taxon>
        <taxon>Saccharinae</taxon>
        <taxon>Miscanthus</taxon>
    </lineage>
</organism>
<feature type="compositionally biased region" description="Basic residues" evidence="1">
    <location>
        <begin position="26"/>
        <end position="38"/>
    </location>
</feature>
<name>A0A811NS87_9POAL</name>
<dbReference type="AlphaFoldDB" id="A0A811NS87"/>
<protein>
    <submittedName>
        <fullName evidence="2">Uncharacterized protein</fullName>
    </submittedName>
</protein>
<accession>A0A811NS87</accession>